<dbReference type="PROSITE" id="PS51257">
    <property type="entry name" value="PROKAR_LIPOPROTEIN"/>
    <property type="match status" value="1"/>
</dbReference>
<evidence type="ECO:0000256" key="3">
    <source>
        <dbReference type="SAM" id="SignalP"/>
    </source>
</evidence>
<evidence type="ECO:0000256" key="1">
    <source>
        <dbReference type="ARBA" id="ARBA00022801"/>
    </source>
</evidence>
<feature type="domain" description="Glycoside hydrolase family 42 N-terminal" evidence="4">
    <location>
        <begin position="75"/>
        <end position="218"/>
    </location>
</feature>
<keyword evidence="3" id="KW-0732">Signal</keyword>
<evidence type="ECO:0000313" key="7">
    <source>
        <dbReference type="Proteomes" id="UP000466332"/>
    </source>
</evidence>
<dbReference type="Proteomes" id="UP000466332">
    <property type="component" value="Unassembled WGS sequence"/>
</dbReference>
<accession>A0ABW9WE32</accession>
<evidence type="ECO:0000259" key="5">
    <source>
        <dbReference type="Pfam" id="PF18120"/>
    </source>
</evidence>
<sequence>MIVSTRRLRATCLVLAALLGCALTAAHAATPPHLRKQGSATQLMVNDQPFLLLGGELHNSSASSLEYLNTLWPTLKAAELNTVLAPVEWDQIEPVEGRFDFTVLDGLLKQARAHDTRLVLLWFGAWKNSMSTYAPAWVKTDTQRFPRARTRAGVAQEILTPFAPATLAADTAAFRALLAHLKQADTQHTVLMIQVENEIGMLPEVRDYSAAANAAWRAPVPAALTAYMAAHKDSLQPALKAAWETRGARASGTWAEVFGDTIETEEIFQAWHYAQFVEALTAAGKAVYPLPMYVNVALNRPGKRPGEYPSAGPLPHLFDVWKPGAPSVDVIAIDTYFPNFIHWARQFKRPDNPLFIPEANHAERPDAGADAFYAIGEHDAFGFSPFAIDDIKDGKSSLPQAYRVLKQLAPTINRYQGSGKVRGFKAPLSYEGEVDIAPQQVRMGGYTLQVSFNAPWEKLTPTEVQTRGGLVIQTGEDEFIVAGKGLTIVFGSADGAQVGIEQAIAGLDSKGRWLNGDETHQGRHIGLPGDAFTIQRVKLYRYR</sequence>
<proteinExistence type="predicted"/>
<organism evidence="6 7">
    <name type="scientific">Duganella margarita</name>
    <dbReference type="NCBI Taxonomy" id="2692170"/>
    <lineage>
        <taxon>Bacteria</taxon>
        <taxon>Pseudomonadati</taxon>
        <taxon>Pseudomonadota</taxon>
        <taxon>Betaproteobacteria</taxon>
        <taxon>Burkholderiales</taxon>
        <taxon>Oxalobacteraceae</taxon>
        <taxon>Telluria group</taxon>
        <taxon>Duganella</taxon>
    </lineage>
</organism>
<name>A0ABW9WE32_9BURK</name>
<feature type="domain" description="DUF5597" evidence="5">
    <location>
        <begin position="400"/>
        <end position="525"/>
    </location>
</feature>
<dbReference type="SUPFAM" id="SSF51445">
    <property type="entry name" value="(Trans)glycosidases"/>
    <property type="match status" value="1"/>
</dbReference>
<dbReference type="InterPro" id="IPR013529">
    <property type="entry name" value="Glyco_hydro_42_N"/>
</dbReference>
<evidence type="ECO:0008006" key="8">
    <source>
        <dbReference type="Google" id="ProtNLM"/>
    </source>
</evidence>
<dbReference type="Pfam" id="PF18120">
    <property type="entry name" value="DUF5597"/>
    <property type="match status" value="1"/>
</dbReference>
<gene>
    <name evidence="6" type="ORF">GTP55_07545</name>
</gene>
<feature type="signal peptide" evidence="3">
    <location>
        <begin position="1"/>
        <end position="28"/>
    </location>
</feature>
<dbReference type="Gene3D" id="3.20.20.80">
    <property type="entry name" value="Glycosidases"/>
    <property type="match status" value="1"/>
</dbReference>
<evidence type="ECO:0000313" key="6">
    <source>
        <dbReference type="EMBL" id="MYN39221.1"/>
    </source>
</evidence>
<dbReference type="Gene3D" id="2.60.220.20">
    <property type="entry name" value="putative beta-Galactosidase from caulobacter crescentus"/>
    <property type="match status" value="1"/>
</dbReference>
<keyword evidence="1" id="KW-0378">Hydrolase</keyword>
<evidence type="ECO:0000259" key="4">
    <source>
        <dbReference type="Pfam" id="PF02449"/>
    </source>
</evidence>
<keyword evidence="7" id="KW-1185">Reference proteome</keyword>
<comment type="caution">
    <text evidence="6">The sequence shown here is derived from an EMBL/GenBank/DDBJ whole genome shotgun (WGS) entry which is preliminary data.</text>
</comment>
<dbReference type="InterPro" id="IPR017853">
    <property type="entry name" value="GH"/>
</dbReference>
<dbReference type="EMBL" id="WWCS01000004">
    <property type="protein sequence ID" value="MYN39221.1"/>
    <property type="molecule type" value="Genomic_DNA"/>
</dbReference>
<dbReference type="RefSeq" id="WP_161044334.1">
    <property type="nucleotide sequence ID" value="NZ_WWCS01000004.1"/>
</dbReference>
<reference evidence="6 7" key="1">
    <citation type="submission" date="2019-12" db="EMBL/GenBank/DDBJ databases">
        <title>Novel species isolated from a subtropical stream in China.</title>
        <authorList>
            <person name="Lu H."/>
        </authorList>
    </citation>
    <scope>NUCLEOTIDE SEQUENCE [LARGE SCALE GENOMIC DNA]</scope>
    <source>
        <strain evidence="6 7">FT109W</strain>
    </source>
</reference>
<feature type="chain" id="PRO_5047071679" description="Beta-galactosidase" evidence="3">
    <location>
        <begin position="29"/>
        <end position="543"/>
    </location>
</feature>
<protein>
    <recommendedName>
        <fullName evidence="8">Beta-galactosidase</fullName>
    </recommendedName>
</protein>
<keyword evidence="2" id="KW-0326">Glycosidase</keyword>
<dbReference type="InterPro" id="IPR040719">
    <property type="entry name" value="DUF5597"/>
</dbReference>
<evidence type="ECO:0000256" key="2">
    <source>
        <dbReference type="ARBA" id="ARBA00023295"/>
    </source>
</evidence>
<dbReference type="Pfam" id="PF02449">
    <property type="entry name" value="Glyco_hydro_42"/>
    <property type="match status" value="1"/>
</dbReference>